<gene>
    <name evidence="3" type="ORF">ASPSYDRAFT_189727</name>
</gene>
<sequence length="399" mass="45091">MAPVAVIPPVPVGPPGQPDIQYLPDPIKYAARTKRRQQEDLPRTLPEGFPQKLNSELAWDGKDLAQVYDWNYHLTEDDLKEVEGALQHFKGLNVPLGLVNQGTFPLPKLHQTLRSISKEIHRGRGFKVIRGVPVDQHTREENIIIYAGITSHIATVRGRQDNNWQGQPADVVLAHITDLSRKVDTKTIKAPAYTTEKQVFHTDAGDIITLFALEEAESGGQSYLSSSWHVYNELARTRPDLIHTLAEPWVTDQGKEAISRPLLYHQPEDGDSPERLIIQYARRNFTGYWGKPRAANLPPITEAQAEALDALHYLAEKSAVSLDFRKGDIQVVNNLSIFHARAEFTDSDAKRRHLVRLWLRDPELAWKTPGGLKSRWEYVYDGISAESSVFPLDPFVRSQ</sequence>
<dbReference type="PANTHER" id="PTHR10696:SF54">
    <property type="entry name" value="FAMILY OXIDOREDUCTASE, PUTATIVE (AFU_ORTHOLOGUE AFUA_4G13850)-RELATED"/>
    <property type="match status" value="1"/>
</dbReference>
<protein>
    <recommendedName>
        <fullName evidence="2">TauD/TfdA-like domain-containing protein</fullName>
    </recommendedName>
</protein>
<keyword evidence="1" id="KW-0560">Oxidoreductase</keyword>
<dbReference type="Gene3D" id="3.60.130.10">
    <property type="entry name" value="Clavaminate synthase-like"/>
    <property type="match status" value="1"/>
</dbReference>
<dbReference type="AlphaFoldDB" id="A0A1L9SYZ8"/>
<evidence type="ECO:0000313" key="3">
    <source>
        <dbReference type="EMBL" id="OJJ52395.1"/>
    </source>
</evidence>
<evidence type="ECO:0000313" key="4">
    <source>
        <dbReference type="Proteomes" id="UP000184356"/>
    </source>
</evidence>
<dbReference type="OrthoDB" id="272271at2759"/>
<dbReference type="FunFam" id="3.60.130.10:FF:000011">
    <property type="entry name" value="Taurine catabolism dioxygenase TauD"/>
    <property type="match status" value="1"/>
</dbReference>
<dbReference type="GO" id="GO:0016491">
    <property type="term" value="F:oxidoreductase activity"/>
    <property type="evidence" value="ECO:0007669"/>
    <property type="project" value="UniProtKB-KW"/>
</dbReference>
<proteinExistence type="predicted"/>
<dbReference type="PANTHER" id="PTHR10696">
    <property type="entry name" value="GAMMA-BUTYROBETAINE HYDROXYLASE-RELATED"/>
    <property type="match status" value="1"/>
</dbReference>
<feature type="domain" description="TauD/TfdA-like" evidence="2">
    <location>
        <begin position="99"/>
        <end position="358"/>
    </location>
</feature>
<dbReference type="Proteomes" id="UP000184356">
    <property type="component" value="Unassembled WGS sequence"/>
</dbReference>
<dbReference type="EMBL" id="KV878602">
    <property type="protein sequence ID" value="OJJ52395.1"/>
    <property type="molecule type" value="Genomic_DNA"/>
</dbReference>
<organism evidence="3 4">
    <name type="scientific">Aspergillus sydowii CBS 593.65</name>
    <dbReference type="NCBI Taxonomy" id="1036612"/>
    <lineage>
        <taxon>Eukaryota</taxon>
        <taxon>Fungi</taxon>
        <taxon>Dikarya</taxon>
        <taxon>Ascomycota</taxon>
        <taxon>Pezizomycotina</taxon>
        <taxon>Eurotiomycetes</taxon>
        <taxon>Eurotiomycetidae</taxon>
        <taxon>Eurotiales</taxon>
        <taxon>Aspergillaceae</taxon>
        <taxon>Aspergillus</taxon>
        <taxon>Aspergillus subgen. Nidulantes</taxon>
    </lineage>
</organism>
<evidence type="ECO:0000256" key="1">
    <source>
        <dbReference type="ARBA" id="ARBA00023002"/>
    </source>
</evidence>
<evidence type="ECO:0000259" key="2">
    <source>
        <dbReference type="Pfam" id="PF02668"/>
    </source>
</evidence>
<name>A0A1L9SYZ8_9EURO</name>
<dbReference type="STRING" id="1036612.A0A1L9SYZ8"/>
<dbReference type="Pfam" id="PF02668">
    <property type="entry name" value="TauD"/>
    <property type="match status" value="1"/>
</dbReference>
<keyword evidence="4" id="KW-1185">Reference proteome</keyword>
<dbReference type="RefSeq" id="XP_040696201.1">
    <property type="nucleotide sequence ID" value="XM_040843622.1"/>
</dbReference>
<dbReference type="InterPro" id="IPR003819">
    <property type="entry name" value="TauD/TfdA-like"/>
</dbReference>
<dbReference type="SUPFAM" id="SSF51197">
    <property type="entry name" value="Clavaminate synthase-like"/>
    <property type="match status" value="1"/>
</dbReference>
<accession>A0A1L9SYZ8</accession>
<dbReference type="InterPro" id="IPR042098">
    <property type="entry name" value="TauD-like_sf"/>
</dbReference>
<dbReference type="VEuPathDB" id="FungiDB:ASPSYDRAFT_189727"/>
<reference evidence="4" key="1">
    <citation type="journal article" date="2017" name="Genome Biol.">
        <title>Comparative genomics reveals high biological diversity and specific adaptations in the industrially and medically important fungal genus Aspergillus.</title>
        <authorList>
            <person name="de Vries R.P."/>
            <person name="Riley R."/>
            <person name="Wiebenga A."/>
            <person name="Aguilar-Osorio G."/>
            <person name="Amillis S."/>
            <person name="Uchima C.A."/>
            <person name="Anderluh G."/>
            <person name="Asadollahi M."/>
            <person name="Askin M."/>
            <person name="Barry K."/>
            <person name="Battaglia E."/>
            <person name="Bayram O."/>
            <person name="Benocci T."/>
            <person name="Braus-Stromeyer S.A."/>
            <person name="Caldana C."/>
            <person name="Canovas D."/>
            <person name="Cerqueira G.C."/>
            <person name="Chen F."/>
            <person name="Chen W."/>
            <person name="Choi C."/>
            <person name="Clum A."/>
            <person name="Dos Santos R.A."/>
            <person name="Damasio A.R."/>
            <person name="Diallinas G."/>
            <person name="Emri T."/>
            <person name="Fekete E."/>
            <person name="Flipphi M."/>
            <person name="Freyberg S."/>
            <person name="Gallo A."/>
            <person name="Gournas C."/>
            <person name="Habgood R."/>
            <person name="Hainaut M."/>
            <person name="Harispe M.L."/>
            <person name="Henrissat B."/>
            <person name="Hilden K.S."/>
            <person name="Hope R."/>
            <person name="Hossain A."/>
            <person name="Karabika E."/>
            <person name="Karaffa L."/>
            <person name="Karanyi Z."/>
            <person name="Krasevec N."/>
            <person name="Kuo A."/>
            <person name="Kusch H."/>
            <person name="LaButti K."/>
            <person name="Lagendijk E.L."/>
            <person name="Lapidus A."/>
            <person name="Levasseur A."/>
            <person name="Lindquist E."/>
            <person name="Lipzen A."/>
            <person name="Logrieco A.F."/>
            <person name="MacCabe A."/>
            <person name="Maekelae M.R."/>
            <person name="Malavazi I."/>
            <person name="Melin P."/>
            <person name="Meyer V."/>
            <person name="Mielnichuk N."/>
            <person name="Miskei M."/>
            <person name="Molnar A.P."/>
            <person name="Mule G."/>
            <person name="Ngan C.Y."/>
            <person name="Orejas M."/>
            <person name="Orosz E."/>
            <person name="Ouedraogo J.P."/>
            <person name="Overkamp K.M."/>
            <person name="Park H.-S."/>
            <person name="Perrone G."/>
            <person name="Piumi F."/>
            <person name="Punt P.J."/>
            <person name="Ram A.F."/>
            <person name="Ramon A."/>
            <person name="Rauscher S."/>
            <person name="Record E."/>
            <person name="Riano-Pachon D.M."/>
            <person name="Robert V."/>
            <person name="Roehrig J."/>
            <person name="Ruller R."/>
            <person name="Salamov A."/>
            <person name="Salih N.S."/>
            <person name="Samson R.A."/>
            <person name="Sandor E."/>
            <person name="Sanguinetti M."/>
            <person name="Schuetze T."/>
            <person name="Sepcic K."/>
            <person name="Shelest E."/>
            <person name="Sherlock G."/>
            <person name="Sophianopoulou V."/>
            <person name="Squina F.M."/>
            <person name="Sun H."/>
            <person name="Susca A."/>
            <person name="Todd R.B."/>
            <person name="Tsang A."/>
            <person name="Unkles S.E."/>
            <person name="van de Wiele N."/>
            <person name="van Rossen-Uffink D."/>
            <person name="Oliveira J.V."/>
            <person name="Vesth T.C."/>
            <person name="Visser J."/>
            <person name="Yu J.-H."/>
            <person name="Zhou M."/>
            <person name="Andersen M.R."/>
            <person name="Archer D.B."/>
            <person name="Baker S.E."/>
            <person name="Benoit I."/>
            <person name="Brakhage A.A."/>
            <person name="Braus G.H."/>
            <person name="Fischer R."/>
            <person name="Frisvad J.C."/>
            <person name="Goldman G.H."/>
            <person name="Houbraken J."/>
            <person name="Oakley B."/>
            <person name="Pocsi I."/>
            <person name="Scazzocchio C."/>
            <person name="Seiboth B."/>
            <person name="vanKuyk P.A."/>
            <person name="Wortman J."/>
            <person name="Dyer P.S."/>
            <person name="Grigoriev I.V."/>
        </authorList>
    </citation>
    <scope>NUCLEOTIDE SEQUENCE [LARGE SCALE GENOMIC DNA]</scope>
    <source>
        <strain evidence="4">CBS 593.65</strain>
    </source>
</reference>
<dbReference type="GeneID" id="63759695"/>
<dbReference type="InterPro" id="IPR050411">
    <property type="entry name" value="AlphaKG_dependent_hydroxylases"/>
</dbReference>